<proteinExistence type="inferred from homology"/>
<comment type="caution">
    <text evidence="3">The sequence shown here is derived from an EMBL/GenBank/DDBJ whole genome shotgun (WGS) entry which is preliminary data.</text>
</comment>
<reference evidence="3 4" key="1">
    <citation type="journal article" date="2020" name="Front. Microbiol.">
        <title>Single-cell genomics of novel Actinobacteria with the Wood-Ljungdahl pathway discovered in a serpentinizing system.</title>
        <authorList>
            <person name="Merino N."/>
            <person name="Kawai M."/>
            <person name="Boyd E.S."/>
            <person name="Colman D.R."/>
            <person name="McGlynn S.E."/>
            <person name="Nealson K.H."/>
            <person name="Kurokawa K."/>
            <person name="Hongoh Y."/>
        </authorList>
    </citation>
    <scope>NUCLEOTIDE SEQUENCE [LARGE SCALE GENOMIC DNA]</scope>
    <source>
        <strain evidence="3 4">S09_30</strain>
    </source>
</reference>
<feature type="domain" description="NAD-dependent epimerase/dehydratase" evidence="2">
    <location>
        <begin position="4"/>
        <end position="134"/>
    </location>
</feature>
<sequence>MEKVLVTGGAGFIGSFIVDELVRRGYEVRIFDNLEPQVHPGGNPPDYLNREAEFVHGDVRDYDALRKAIEGVRVIFHQAATVGVGQSMYEISRYVQVNTLGTANLCDILANQKHQVEKVLVAASMSSYGEGTYSCKECGEVSPLLRPSEQMAQGDWEVHCPHCDSILKPVPTRETKKLEVNSIYAITKRDQEDMVLGVGRVYHIPPVALRYFNVYGPRQSLSNPYTGVVAIFMSRIKNNHRPIIFEDGEQSRDFVSVHDIVQANMLAMEKEEANYQARGEEGQVLRSQENHCKKKKIILSVSRCINNDSQGGAAQQFQDARALLTMPGTSPSVQNTRTYSRYTKWDDHPPKYCQLPFDNAISSAYCSNFMISQGLAIHLAISRSCTTRRLRIENLCSSCPGSLRSRSAATRTRRPRYSSALPLLKITDLSVRTIRRAKLR</sequence>
<comment type="similarity">
    <text evidence="1">Belongs to the NAD(P)-dependent epimerase/dehydratase family.</text>
</comment>
<organism evidence="3 4">
    <name type="scientific">Candidatus Hakubella thermalkaliphila</name>
    <dbReference type="NCBI Taxonomy" id="2754717"/>
    <lineage>
        <taxon>Bacteria</taxon>
        <taxon>Bacillati</taxon>
        <taxon>Actinomycetota</taxon>
        <taxon>Actinomycetota incertae sedis</taxon>
        <taxon>Candidatus Hakubellales</taxon>
        <taxon>Candidatus Hakubellaceae</taxon>
        <taxon>Candidatus Hakubella</taxon>
    </lineage>
</organism>
<dbReference type="Gene3D" id="3.40.50.720">
    <property type="entry name" value="NAD(P)-binding Rossmann-like Domain"/>
    <property type="match status" value="1"/>
</dbReference>
<feature type="domain" description="NAD-dependent epimerase/dehydratase" evidence="2">
    <location>
        <begin position="172"/>
        <end position="273"/>
    </location>
</feature>
<evidence type="ECO:0000256" key="1">
    <source>
        <dbReference type="ARBA" id="ARBA00007637"/>
    </source>
</evidence>
<protein>
    <submittedName>
        <fullName evidence="3">dTDP-L-rhamnose 4-epimerase</fullName>
    </submittedName>
</protein>
<dbReference type="AlphaFoldDB" id="A0A6V8NUP7"/>
<dbReference type="InterPro" id="IPR036291">
    <property type="entry name" value="NAD(P)-bd_dom_sf"/>
</dbReference>
<name>A0A6V8NUP7_9ACTN</name>
<evidence type="ECO:0000259" key="2">
    <source>
        <dbReference type="Pfam" id="PF01370"/>
    </source>
</evidence>
<dbReference type="EMBL" id="BLRW01000060">
    <property type="protein sequence ID" value="GFP23160.1"/>
    <property type="molecule type" value="Genomic_DNA"/>
</dbReference>
<evidence type="ECO:0000313" key="4">
    <source>
        <dbReference type="Proteomes" id="UP000585609"/>
    </source>
</evidence>
<accession>A0A6V8NUP7</accession>
<dbReference type="Pfam" id="PF01370">
    <property type="entry name" value="Epimerase"/>
    <property type="match status" value="2"/>
</dbReference>
<gene>
    <name evidence="3" type="ORF">HKBW3S09_00627</name>
</gene>
<dbReference type="PANTHER" id="PTHR43000">
    <property type="entry name" value="DTDP-D-GLUCOSE 4,6-DEHYDRATASE-RELATED"/>
    <property type="match status" value="1"/>
</dbReference>
<dbReference type="InterPro" id="IPR001509">
    <property type="entry name" value="Epimerase_deHydtase"/>
</dbReference>
<evidence type="ECO:0000313" key="3">
    <source>
        <dbReference type="EMBL" id="GFP23160.1"/>
    </source>
</evidence>
<dbReference type="SUPFAM" id="SSF51735">
    <property type="entry name" value="NAD(P)-binding Rossmann-fold domains"/>
    <property type="match status" value="1"/>
</dbReference>
<dbReference type="Proteomes" id="UP000585609">
    <property type="component" value="Unassembled WGS sequence"/>
</dbReference>